<name>A0A6C0CH01_9ZZZZ</name>
<reference evidence="1" key="1">
    <citation type="journal article" date="2020" name="Nature">
        <title>Giant virus diversity and host interactions through global metagenomics.</title>
        <authorList>
            <person name="Schulz F."/>
            <person name="Roux S."/>
            <person name="Paez-Espino D."/>
            <person name="Jungbluth S."/>
            <person name="Walsh D.A."/>
            <person name="Denef V.J."/>
            <person name="McMahon K.D."/>
            <person name="Konstantinidis K.T."/>
            <person name="Eloe-Fadrosh E.A."/>
            <person name="Kyrpides N.C."/>
            <person name="Woyke T."/>
        </authorList>
    </citation>
    <scope>NUCLEOTIDE SEQUENCE</scope>
    <source>
        <strain evidence="1">GVMAG-M-3300021185-45</strain>
    </source>
</reference>
<organism evidence="1">
    <name type="scientific">viral metagenome</name>
    <dbReference type="NCBI Taxonomy" id="1070528"/>
    <lineage>
        <taxon>unclassified sequences</taxon>
        <taxon>metagenomes</taxon>
        <taxon>organismal metagenomes</taxon>
    </lineage>
</organism>
<dbReference type="EMBL" id="MN739423">
    <property type="protein sequence ID" value="QHT04046.1"/>
    <property type="molecule type" value="Genomic_DNA"/>
</dbReference>
<proteinExistence type="predicted"/>
<sequence length="1214" mass="131116">MASNDQKTELFFKTFNNTVNADQGQSFAATDNKYPFRDYVLNESIFSNDIPSNIADFSVNYFGTDYYGIAALDLSNSGVLPGGTAQPLGISYELPGTNLKYFYKVELDFALANNYQTWYLPTDDINSNNSLLRDSIPFNYDAEFKSYFPALYDNNGLNAYGLYSNTVPWLMDYKSGFIEYYTATNNDAQNIYTNSYPNGTNGKPRFSFVKYIGAKGASGGGGGGGDISFNDLSVNNLDVSNNLYVGNNLDVSNNLIVNNTQFLQTIGPELLTINTIKYFRIAQINMSDQLPANSGPTVCSGRFMIKTEEPPSTCIEFIAGFYSDKFTLNDPPSSVPNYPSNIKPFIKVIHSNGEDIMTNGINFICIGIDGTSPGDPDQSNIELIIGFKQGSQTVSNATVRLYDNNEGTGNNDSDYRDWTLDESFTLTTGPLNSGYNIVKEVNIDTFNSNPTGNSVAVSSLDSETFMGNVNVGEKITVLGGIDISGDINIIDPTGILNINGGTTIDLAGDLKIQENLVVAKDTIIDGSLNVSGNTYLNDPVQINDKVTVKPGAHIDASNSIVKVAYLDGPLIAVDKIYPNGSSSSLGSGVIGLYSSNLKFMSNGVVTDLSYIVAKDSMLNISGGLTFVSDLSSVNIIRGLSTIQPILGPGGDLIIQANTSFDDNNLSNINTIIPGINQSNLLTISGGLFVDGSMSMSSIYPSSGNNIGIFGNLLMNDFKISNVGELIMNGNIDLSLNNIENVSIIKTKNIYGDSSLNIQTVQGDIDIDTFQGDVKIQANIGNLNLSQRLVTYNPVELDMSGNGVLDITTKNGQPSTPGYETGGLEITTINNKDKAPHTFYNALPTTIIAELSNNDMPNGSIAVINRIGGNVQGISGGLTPSQSQTISLPIIKLFNEFETNNYYKYMYLGNENTYTFFNRRPGRDEAFQVRGSDTVGSVSPYRKDISSGFVPQNATRYVQGSGGISYYYFDVSNSGSNTFVSTCKFEVLNPISDMNSIGPGWTTSDYSGTGLSEYEYDSGDYPRNGIVAIPSRNNIGPYLNREGYITEISYYFPFWQQSEIIGIAGPIIFRNLGSGSPSGPDAPYISIYIDGNETKGTTIGGNPLGEIELKKYPATLGTTLIKGTGDTITLPPEKWIYVGKNANLSELIKMKIVIPKFNATPTNYDGMSIGVCGGRLPTSCMLPSVNVNGNFMDSYDIGAIQGHLNIITLPSYVSS</sequence>
<accession>A0A6C0CH01</accession>
<evidence type="ECO:0000313" key="1">
    <source>
        <dbReference type="EMBL" id="QHT04046.1"/>
    </source>
</evidence>
<protein>
    <submittedName>
        <fullName evidence="1">Uncharacterized protein</fullName>
    </submittedName>
</protein>
<dbReference type="AlphaFoldDB" id="A0A6C0CH01"/>